<dbReference type="SUPFAM" id="SSF55821">
    <property type="entry name" value="YrdC/RibB"/>
    <property type="match status" value="1"/>
</dbReference>
<keyword evidence="4" id="KW-0963">Cytoplasm</keyword>
<evidence type="ECO:0000256" key="6">
    <source>
        <dbReference type="ARBA" id="ARBA00022694"/>
    </source>
</evidence>
<organism evidence="13 14">
    <name type="scientific">Leptospirillum ferrodiazotrophum</name>
    <dbReference type="NCBI Taxonomy" id="412449"/>
    <lineage>
        <taxon>Bacteria</taxon>
        <taxon>Pseudomonadati</taxon>
        <taxon>Nitrospirota</taxon>
        <taxon>Nitrospiria</taxon>
        <taxon>Nitrospirales</taxon>
        <taxon>Nitrospiraceae</taxon>
        <taxon>Leptospirillum</taxon>
    </lineage>
</organism>
<reference evidence="13 14" key="1">
    <citation type="journal article" date="2009" name="Appl. Environ. Microbiol.">
        <title>Community genomic and proteomic analyses of chemoautotrophic iron-oxidizing "Leptospirillum rubarum" (Group II) and "Leptospirillum ferrodiazotrophum" (Group III) bacteria in acid mine drainage biofilms.</title>
        <authorList>
            <person name="Goltsman D.S."/>
            <person name="Denef V.J."/>
            <person name="Singer S.W."/>
            <person name="VerBerkmoes N.C."/>
            <person name="Lefsrud M."/>
            <person name="Mueller R.S."/>
            <person name="Dick G.J."/>
            <person name="Sun C.L."/>
            <person name="Wheeler K.E."/>
            <person name="Zemla A."/>
            <person name="Baker B.J."/>
            <person name="Hauser L."/>
            <person name="Land M."/>
            <person name="Shah M.B."/>
            <person name="Thelen M.P."/>
            <person name="Hettich R.L."/>
            <person name="Banfield J.F."/>
        </authorList>
    </citation>
    <scope>NUCLEOTIDE SEQUENCE [LARGE SCALE GENOMIC DNA]</scope>
</reference>
<dbReference type="Proteomes" id="UP000009374">
    <property type="component" value="Unassembled WGS sequence"/>
</dbReference>
<keyword evidence="14" id="KW-1185">Reference proteome</keyword>
<evidence type="ECO:0000256" key="3">
    <source>
        <dbReference type="ARBA" id="ARBA00012584"/>
    </source>
</evidence>
<name>C6I0E2_9BACT</name>
<accession>C6I0E2</accession>
<keyword evidence="9" id="KW-0067">ATP-binding</keyword>
<dbReference type="InterPro" id="IPR017945">
    <property type="entry name" value="DHBP_synth_RibB-like_a/b_dom"/>
</dbReference>
<keyword evidence="6" id="KW-0819">tRNA processing</keyword>
<comment type="similarity">
    <text evidence="2">Belongs to the SUA5 family.</text>
</comment>
<dbReference type="AlphaFoldDB" id="C6I0E2"/>
<evidence type="ECO:0000256" key="4">
    <source>
        <dbReference type="ARBA" id="ARBA00022490"/>
    </source>
</evidence>
<protein>
    <recommendedName>
        <fullName evidence="10">L-threonylcarbamoyladenylate synthase</fullName>
        <ecNumber evidence="3">2.7.7.87</ecNumber>
    </recommendedName>
    <alternativeName>
        <fullName evidence="10">L-threonylcarbamoyladenylate synthase</fullName>
    </alternativeName>
</protein>
<dbReference type="PANTHER" id="PTHR17490:SF16">
    <property type="entry name" value="THREONYLCARBAMOYL-AMP SYNTHASE"/>
    <property type="match status" value="1"/>
</dbReference>
<keyword evidence="8" id="KW-0547">Nucleotide-binding</keyword>
<dbReference type="GO" id="GO:0006450">
    <property type="term" value="P:regulation of translational fidelity"/>
    <property type="evidence" value="ECO:0007669"/>
    <property type="project" value="TreeGrafter"/>
</dbReference>
<dbReference type="Pfam" id="PF01300">
    <property type="entry name" value="Sua5_yciO_yrdC"/>
    <property type="match status" value="1"/>
</dbReference>
<dbReference type="GO" id="GO:0005524">
    <property type="term" value="F:ATP binding"/>
    <property type="evidence" value="ECO:0007669"/>
    <property type="project" value="UniProtKB-KW"/>
</dbReference>
<dbReference type="PANTHER" id="PTHR17490">
    <property type="entry name" value="SUA5"/>
    <property type="match status" value="1"/>
</dbReference>
<dbReference type="InterPro" id="IPR006070">
    <property type="entry name" value="Sua5-like_dom"/>
</dbReference>
<dbReference type="GO" id="GO:0003725">
    <property type="term" value="F:double-stranded RNA binding"/>
    <property type="evidence" value="ECO:0007669"/>
    <property type="project" value="InterPro"/>
</dbReference>
<evidence type="ECO:0000256" key="7">
    <source>
        <dbReference type="ARBA" id="ARBA00022695"/>
    </source>
</evidence>
<dbReference type="InterPro" id="IPR050156">
    <property type="entry name" value="TC-AMP_synthase_SUA5"/>
</dbReference>
<sequence>MVESPVFSGLDHKPGWTAIRQWLRQGGVLGFPAEYAYALSEVPLWRAREDGQRLYRIKGRPSGKPVLYLAGSLRVVARFAALPRDPRRRRFLAEPPEFRTFLLPAAPLAISLGMAKYGKVAFRIPPDPILRQFLRFLDAPLSGTSLNPSGQPPLKTPEAIRQVFPDLALVDGGFRPGFPVSPIVDLSTAERHVLRGSWRQFANPGKGR</sequence>
<evidence type="ECO:0000313" key="13">
    <source>
        <dbReference type="EMBL" id="EES51597.1"/>
    </source>
</evidence>
<comment type="catalytic activity">
    <reaction evidence="11">
        <text>L-threonine + hydrogencarbonate + ATP = L-threonylcarbamoyladenylate + diphosphate + H2O</text>
        <dbReference type="Rhea" id="RHEA:36407"/>
        <dbReference type="ChEBI" id="CHEBI:15377"/>
        <dbReference type="ChEBI" id="CHEBI:17544"/>
        <dbReference type="ChEBI" id="CHEBI:30616"/>
        <dbReference type="ChEBI" id="CHEBI:33019"/>
        <dbReference type="ChEBI" id="CHEBI:57926"/>
        <dbReference type="ChEBI" id="CHEBI:73682"/>
        <dbReference type="EC" id="2.7.7.87"/>
    </reaction>
</comment>
<evidence type="ECO:0000256" key="1">
    <source>
        <dbReference type="ARBA" id="ARBA00004496"/>
    </source>
</evidence>
<feature type="domain" description="YrdC-like" evidence="12">
    <location>
        <begin position="13"/>
        <end position="199"/>
    </location>
</feature>
<evidence type="ECO:0000259" key="12">
    <source>
        <dbReference type="PROSITE" id="PS51163"/>
    </source>
</evidence>
<dbReference type="GO" id="GO:0008033">
    <property type="term" value="P:tRNA processing"/>
    <property type="evidence" value="ECO:0007669"/>
    <property type="project" value="UniProtKB-KW"/>
</dbReference>
<evidence type="ECO:0000256" key="11">
    <source>
        <dbReference type="ARBA" id="ARBA00048366"/>
    </source>
</evidence>
<dbReference type="Gene3D" id="3.90.870.10">
    <property type="entry name" value="DHBP synthase"/>
    <property type="match status" value="1"/>
</dbReference>
<dbReference type="GO" id="GO:0061710">
    <property type="term" value="F:L-threonylcarbamoyladenylate synthase"/>
    <property type="evidence" value="ECO:0007669"/>
    <property type="project" value="UniProtKB-EC"/>
</dbReference>
<evidence type="ECO:0000256" key="2">
    <source>
        <dbReference type="ARBA" id="ARBA00007663"/>
    </source>
</evidence>
<dbReference type="EMBL" id="GG693887">
    <property type="protein sequence ID" value="EES51597.1"/>
    <property type="molecule type" value="Genomic_DNA"/>
</dbReference>
<keyword evidence="5" id="KW-0808">Transferase</keyword>
<gene>
    <name evidence="13" type="ORF">UBAL3_95680034</name>
</gene>
<evidence type="ECO:0000256" key="8">
    <source>
        <dbReference type="ARBA" id="ARBA00022741"/>
    </source>
</evidence>
<comment type="subcellular location">
    <subcellularLocation>
        <location evidence="1">Cytoplasm</location>
    </subcellularLocation>
</comment>
<evidence type="ECO:0000256" key="9">
    <source>
        <dbReference type="ARBA" id="ARBA00022840"/>
    </source>
</evidence>
<proteinExistence type="inferred from homology"/>
<dbReference type="PROSITE" id="PS51163">
    <property type="entry name" value="YRDC"/>
    <property type="match status" value="1"/>
</dbReference>
<dbReference type="EC" id="2.7.7.87" evidence="3"/>
<evidence type="ECO:0000313" key="14">
    <source>
        <dbReference type="Proteomes" id="UP000009374"/>
    </source>
</evidence>
<evidence type="ECO:0000256" key="10">
    <source>
        <dbReference type="ARBA" id="ARBA00029774"/>
    </source>
</evidence>
<evidence type="ECO:0000256" key="5">
    <source>
        <dbReference type="ARBA" id="ARBA00022679"/>
    </source>
</evidence>
<dbReference type="GO" id="GO:0005737">
    <property type="term" value="C:cytoplasm"/>
    <property type="evidence" value="ECO:0007669"/>
    <property type="project" value="UniProtKB-SubCell"/>
</dbReference>
<keyword evidence="7" id="KW-0548">Nucleotidyltransferase</keyword>
<dbReference type="GO" id="GO:0000049">
    <property type="term" value="F:tRNA binding"/>
    <property type="evidence" value="ECO:0007669"/>
    <property type="project" value="TreeGrafter"/>
</dbReference>